<name>A0ABQ5MF94_9FLAO</name>
<proteinExistence type="predicted"/>
<comment type="caution">
    <text evidence="3">The sequence shown here is derived from an EMBL/GenBank/DDBJ whole genome shotgun (WGS) entry which is preliminary data.</text>
</comment>
<dbReference type="InterPro" id="IPR029058">
    <property type="entry name" value="AB_hydrolase_fold"/>
</dbReference>
<evidence type="ECO:0000313" key="3">
    <source>
        <dbReference type="EMBL" id="GLB48048.1"/>
    </source>
</evidence>
<dbReference type="Proteomes" id="UP001143543">
    <property type="component" value="Unassembled WGS sequence"/>
</dbReference>
<dbReference type="InterPro" id="IPR050300">
    <property type="entry name" value="GDXG_lipolytic_enzyme"/>
</dbReference>
<dbReference type="EMBL" id="BRVO01000001">
    <property type="protein sequence ID" value="GLB48048.1"/>
    <property type="molecule type" value="Genomic_DNA"/>
</dbReference>
<gene>
    <name evidence="3" type="ORF">Y10_04160</name>
</gene>
<dbReference type="PANTHER" id="PTHR48081:SF13">
    <property type="entry name" value="ALPHA_BETA HYDROLASE"/>
    <property type="match status" value="1"/>
</dbReference>
<organism evidence="3 4">
    <name type="scientific">Neptunitalea lumnitzerae</name>
    <dbReference type="NCBI Taxonomy" id="2965509"/>
    <lineage>
        <taxon>Bacteria</taxon>
        <taxon>Pseudomonadati</taxon>
        <taxon>Bacteroidota</taxon>
        <taxon>Flavobacteriia</taxon>
        <taxon>Flavobacteriales</taxon>
        <taxon>Flavobacteriaceae</taxon>
        <taxon>Neptunitalea</taxon>
    </lineage>
</organism>
<evidence type="ECO:0000259" key="2">
    <source>
        <dbReference type="Pfam" id="PF20434"/>
    </source>
</evidence>
<dbReference type="Pfam" id="PF20434">
    <property type="entry name" value="BD-FAE"/>
    <property type="match status" value="1"/>
</dbReference>
<accession>A0ABQ5MF94</accession>
<protein>
    <recommendedName>
        <fullName evidence="2">BD-FAE-like domain-containing protein</fullName>
    </recommendedName>
</protein>
<sequence>MVTTIVSLCSCKNSYSQDEHKVLPPYNIESTYQKLKNKYPSISPVHLIDTTLTIKKDIVYHKTSTSKLFFDVYFPEITKKTEVFPVVLLVHGGGWIVGSKKNQHPMAQQLALNGYVAIPVSYTLSEEATYPAAVIDLKHAIQYIREHASSLHADPNRIAILGASAGAQLATLVGVTPNNTIYRTQSNTSDAVQAIVNVDGIVSFTHPESEEGTIAGQWLGGTKSENIKNWEEASPLNYVSKSTPPILFLNSSRPRFHAGRDDMITQMNAYDIYSEVHTFSDAPHSFWLLNPWFTPTVFYVIKFLDKTLKHSS</sequence>
<evidence type="ECO:0000256" key="1">
    <source>
        <dbReference type="ARBA" id="ARBA00022801"/>
    </source>
</evidence>
<dbReference type="Gene3D" id="3.40.50.1820">
    <property type="entry name" value="alpha/beta hydrolase"/>
    <property type="match status" value="1"/>
</dbReference>
<feature type="domain" description="BD-FAE-like" evidence="2">
    <location>
        <begin position="71"/>
        <end position="251"/>
    </location>
</feature>
<evidence type="ECO:0000313" key="4">
    <source>
        <dbReference type="Proteomes" id="UP001143543"/>
    </source>
</evidence>
<reference evidence="3" key="1">
    <citation type="submission" date="2022-07" db="EMBL/GenBank/DDBJ databases">
        <title>Taxonomy of Novel Oxalotrophic and Methylotrophic Bacteria.</title>
        <authorList>
            <person name="Sahin N."/>
            <person name="Tani A."/>
        </authorList>
    </citation>
    <scope>NUCLEOTIDE SEQUENCE</scope>
    <source>
        <strain evidence="3">Y10</strain>
    </source>
</reference>
<dbReference type="SUPFAM" id="SSF53474">
    <property type="entry name" value="alpha/beta-Hydrolases"/>
    <property type="match status" value="1"/>
</dbReference>
<keyword evidence="1" id="KW-0378">Hydrolase</keyword>
<dbReference type="InterPro" id="IPR049492">
    <property type="entry name" value="BD-FAE-like_dom"/>
</dbReference>
<keyword evidence="4" id="KW-1185">Reference proteome</keyword>
<dbReference type="PANTHER" id="PTHR48081">
    <property type="entry name" value="AB HYDROLASE SUPERFAMILY PROTEIN C4A8.06C"/>
    <property type="match status" value="1"/>
</dbReference>